<dbReference type="AlphaFoldDB" id="A0AA40DTG0"/>
<dbReference type="Proteomes" id="UP001172101">
    <property type="component" value="Unassembled WGS sequence"/>
</dbReference>
<accession>A0AA40DTG0</accession>
<dbReference type="EMBL" id="JAUIRO010000005">
    <property type="protein sequence ID" value="KAK0712717.1"/>
    <property type="molecule type" value="Genomic_DNA"/>
</dbReference>
<feature type="transmembrane region" description="Helical" evidence="2">
    <location>
        <begin position="690"/>
        <end position="708"/>
    </location>
</feature>
<feature type="compositionally biased region" description="Polar residues" evidence="1">
    <location>
        <begin position="258"/>
        <end position="271"/>
    </location>
</feature>
<gene>
    <name evidence="3" type="ORF">B0T26DRAFT_780294</name>
</gene>
<proteinExistence type="predicted"/>
<feature type="transmembrane region" description="Helical" evidence="2">
    <location>
        <begin position="153"/>
        <end position="172"/>
    </location>
</feature>
<keyword evidence="2" id="KW-1133">Transmembrane helix</keyword>
<comment type="caution">
    <text evidence="3">The sequence shown here is derived from an EMBL/GenBank/DDBJ whole genome shotgun (WGS) entry which is preliminary data.</text>
</comment>
<evidence type="ECO:0000313" key="4">
    <source>
        <dbReference type="Proteomes" id="UP001172101"/>
    </source>
</evidence>
<feature type="transmembrane region" description="Helical" evidence="2">
    <location>
        <begin position="570"/>
        <end position="589"/>
    </location>
</feature>
<feature type="transmembrane region" description="Helical" evidence="2">
    <location>
        <begin position="728"/>
        <end position="747"/>
    </location>
</feature>
<reference evidence="3" key="1">
    <citation type="submission" date="2023-06" db="EMBL/GenBank/DDBJ databases">
        <title>Genome-scale phylogeny and comparative genomics of the fungal order Sordariales.</title>
        <authorList>
            <consortium name="Lawrence Berkeley National Laboratory"/>
            <person name="Hensen N."/>
            <person name="Bonometti L."/>
            <person name="Westerberg I."/>
            <person name="Brannstrom I.O."/>
            <person name="Guillou S."/>
            <person name="Cros-Aarteil S."/>
            <person name="Calhoun S."/>
            <person name="Haridas S."/>
            <person name="Kuo A."/>
            <person name="Mondo S."/>
            <person name="Pangilinan J."/>
            <person name="Riley R."/>
            <person name="LaButti K."/>
            <person name="Andreopoulos B."/>
            <person name="Lipzen A."/>
            <person name="Chen C."/>
            <person name="Yanf M."/>
            <person name="Daum C."/>
            <person name="Ng V."/>
            <person name="Clum A."/>
            <person name="Steindorff A."/>
            <person name="Ohm R."/>
            <person name="Martin F."/>
            <person name="Silar P."/>
            <person name="Natvig D."/>
            <person name="Lalanne C."/>
            <person name="Gautier V."/>
            <person name="Ament-velasquez S.L."/>
            <person name="Kruys A."/>
            <person name="Hutchinson M.I."/>
            <person name="Powell A.J."/>
            <person name="Barry K."/>
            <person name="Miller A.N."/>
            <person name="Grigoriev I.V."/>
            <person name="Debuchy R."/>
            <person name="Gladieux P."/>
            <person name="Thoren M.H."/>
            <person name="Johannesson H."/>
        </authorList>
    </citation>
    <scope>NUCLEOTIDE SEQUENCE</scope>
    <source>
        <strain evidence="3">SMH2392-1A</strain>
    </source>
</reference>
<keyword evidence="4" id="KW-1185">Reference proteome</keyword>
<keyword evidence="2" id="KW-0812">Transmembrane</keyword>
<name>A0AA40DTG0_9PEZI</name>
<organism evidence="3 4">
    <name type="scientific">Lasiosphaeria miniovina</name>
    <dbReference type="NCBI Taxonomy" id="1954250"/>
    <lineage>
        <taxon>Eukaryota</taxon>
        <taxon>Fungi</taxon>
        <taxon>Dikarya</taxon>
        <taxon>Ascomycota</taxon>
        <taxon>Pezizomycotina</taxon>
        <taxon>Sordariomycetes</taxon>
        <taxon>Sordariomycetidae</taxon>
        <taxon>Sordariales</taxon>
        <taxon>Lasiosphaeriaceae</taxon>
        <taxon>Lasiosphaeria</taxon>
    </lineage>
</organism>
<feature type="transmembrane region" description="Helical" evidence="2">
    <location>
        <begin position="609"/>
        <end position="628"/>
    </location>
</feature>
<dbReference type="GeneID" id="85329954"/>
<protein>
    <submittedName>
        <fullName evidence="3">Uncharacterized protein</fullName>
    </submittedName>
</protein>
<dbReference type="RefSeq" id="XP_060294040.1">
    <property type="nucleotide sequence ID" value="XM_060446684.1"/>
</dbReference>
<sequence length="840" mass="90881">MPGIPASDMVAEEDVTSLGLPQVTSTQSTDHLLAPYDTLTGSESVASLATITTGNLSNFNLRTDSPDLEPVVVQLVLAQGKDNRAGPPRSSAKTQVGSGSDSWTFWGALKSGVGLQDLTSPYLGDTRDAVTGISPEIQDPQRKPEYKSLPLRWPYQAFMFVFIAGIFAFLEYEIHNLPPQHFAVLQINLPKPSSSPSLSTVKDLIQITSAEEAMTNRDFQSSPATVITKYQVSDVSPLDNTSHKSSTLLPTAVARPLSQPTPAETNGSTGPSIVLPGPVPPEPEARSLNLRTESDYLLAVLGPVLLKTLLSIAVQVFVSRLNAMLPFRALSHGRGATAEISLFLSRSSCLLTLPLTSARFLHQRPLPPPAPRPAAAVRLPPHRRVDGPGAAPRRSRAPLPESGAAMRAAEGLLGLLAALVVTVGVLLARWRTSVEAEPWSIANIAALVAHDRNGGGHLSRIVRSIAPRDHDGGADDGDQYHVRDVAEVERDVVREGRRFRLGFFSLPADEIAANADDERLHQGHGIIVVDGDAVATAADDTESIRSTARDSPRLTEMLGRVVLGAEMEHVPQVLALMLLAGLPVLVLYYENATLETAFQAFMNGQSFGVRILFTAFGTAVSAFWDYYFGRADTRTNKVVSELQIHRRLAASNNNNTAQPARTSILLSPPSDVFVGLWHQGVSGIRTRQDALYLATAVAALLAKFMPTLLSNIPFRNTVTWKMHETCTWLAVGVLGYMVAVLLAALWVKRCARTAGGVHMPVRADTLLGCMYYLCESDMVGDFEGLAAVPLWERDALVSKMGKRYVCGYVGVGHARFRRVKVDYYCATREKSEGNLAEKAL</sequence>
<evidence type="ECO:0000256" key="1">
    <source>
        <dbReference type="SAM" id="MobiDB-lite"/>
    </source>
</evidence>
<evidence type="ECO:0000313" key="3">
    <source>
        <dbReference type="EMBL" id="KAK0712717.1"/>
    </source>
</evidence>
<keyword evidence="2" id="KW-0472">Membrane</keyword>
<evidence type="ECO:0000256" key="2">
    <source>
        <dbReference type="SAM" id="Phobius"/>
    </source>
</evidence>
<feature type="region of interest" description="Disordered" evidence="1">
    <location>
        <begin position="364"/>
        <end position="400"/>
    </location>
</feature>
<feature type="region of interest" description="Disordered" evidence="1">
    <location>
        <begin position="257"/>
        <end position="276"/>
    </location>
</feature>
<feature type="transmembrane region" description="Helical" evidence="2">
    <location>
        <begin position="296"/>
        <end position="318"/>
    </location>
</feature>
<feature type="transmembrane region" description="Helical" evidence="2">
    <location>
        <begin position="408"/>
        <end position="428"/>
    </location>
</feature>